<evidence type="ECO:0000256" key="3">
    <source>
        <dbReference type="ARBA" id="ARBA00022840"/>
    </source>
</evidence>
<dbReference type="InterPro" id="IPR003593">
    <property type="entry name" value="AAA+_ATPase"/>
</dbReference>
<dbReference type="PROSITE" id="PS00211">
    <property type="entry name" value="ABC_TRANSPORTER_1"/>
    <property type="match status" value="1"/>
</dbReference>
<name>A0A9D1G7L2_9FIRM</name>
<keyword evidence="3 5" id="KW-0067">ATP-binding</keyword>
<dbReference type="InterPro" id="IPR003439">
    <property type="entry name" value="ABC_transporter-like_ATP-bd"/>
</dbReference>
<dbReference type="Pfam" id="PF00005">
    <property type="entry name" value="ABC_tran"/>
    <property type="match status" value="1"/>
</dbReference>
<sequence>MEKENEKKVMISIDHLYKAYGKKEVLLGLNLEIYEGELFGFIGRNGIGKSTTIDCMIGAKKIDKGTIVLDGYDMQKDPIEAKKTFGYVASEPTCYEVMTGYDFLEFIASVYKISEGAFVKNYRYLLQRLYFNEEDLQLPISSYSHGMKQKLCLIASLIHNPKIWILDEPTVGLDIMAVESLKNMMREYANHGKTVFVTSHNIELVSKICDRVAIINNGVVVALYDLNKDPNKRLQLSRIFLETYGG</sequence>
<dbReference type="GO" id="GO:0016887">
    <property type="term" value="F:ATP hydrolysis activity"/>
    <property type="evidence" value="ECO:0007669"/>
    <property type="project" value="InterPro"/>
</dbReference>
<dbReference type="InterPro" id="IPR017871">
    <property type="entry name" value="ABC_transporter-like_CS"/>
</dbReference>
<dbReference type="InterPro" id="IPR051782">
    <property type="entry name" value="ABC_Transporter_VariousFunc"/>
</dbReference>
<dbReference type="PROSITE" id="PS50893">
    <property type="entry name" value="ABC_TRANSPORTER_2"/>
    <property type="match status" value="1"/>
</dbReference>
<evidence type="ECO:0000256" key="2">
    <source>
        <dbReference type="ARBA" id="ARBA00022741"/>
    </source>
</evidence>
<gene>
    <name evidence="5" type="ORF">IAD04_01415</name>
</gene>
<dbReference type="PANTHER" id="PTHR42939">
    <property type="entry name" value="ABC TRANSPORTER ATP-BINDING PROTEIN ALBC-RELATED"/>
    <property type="match status" value="1"/>
</dbReference>
<dbReference type="SMART" id="SM00382">
    <property type="entry name" value="AAA"/>
    <property type="match status" value="1"/>
</dbReference>
<reference evidence="5" key="1">
    <citation type="submission" date="2020-10" db="EMBL/GenBank/DDBJ databases">
        <authorList>
            <person name="Gilroy R."/>
        </authorList>
    </citation>
    <scope>NUCLEOTIDE SEQUENCE</scope>
    <source>
        <strain evidence="5">14508</strain>
    </source>
</reference>
<evidence type="ECO:0000259" key="4">
    <source>
        <dbReference type="PROSITE" id="PS50893"/>
    </source>
</evidence>
<dbReference type="GO" id="GO:0005524">
    <property type="term" value="F:ATP binding"/>
    <property type="evidence" value="ECO:0007669"/>
    <property type="project" value="UniProtKB-KW"/>
</dbReference>
<keyword evidence="1" id="KW-0813">Transport</keyword>
<accession>A0A9D1G7L2</accession>
<dbReference type="Gene3D" id="3.40.50.300">
    <property type="entry name" value="P-loop containing nucleotide triphosphate hydrolases"/>
    <property type="match status" value="1"/>
</dbReference>
<dbReference type="Proteomes" id="UP000886893">
    <property type="component" value="Unassembled WGS sequence"/>
</dbReference>
<dbReference type="PANTHER" id="PTHR42939:SF1">
    <property type="entry name" value="ABC TRANSPORTER ATP-BINDING PROTEIN ALBC-RELATED"/>
    <property type="match status" value="1"/>
</dbReference>
<feature type="domain" description="ABC transporter" evidence="4">
    <location>
        <begin position="11"/>
        <end position="242"/>
    </location>
</feature>
<proteinExistence type="predicted"/>
<dbReference type="SUPFAM" id="SSF52540">
    <property type="entry name" value="P-loop containing nucleoside triphosphate hydrolases"/>
    <property type="match status" value="1"/>
</dbReference>
<reference evidence="5" key="2">
    <citation type="journal article" date="2021" name="PeerJ">
        <title>Extensive microbial diversity within the chicken gut microbiome revealed by metagenomics and culture.</title>
        <authorList>
            <person name="Gilroy R."/>
            <person name="Ravi A."/>
            <person name="Getino M."/>
            <person name="Pursley I."/>
            <person name="Horton D.L."/>
            <person name="Alikhan N.F."/>
            <person name="Baker D."/>
            <person name="Gharbi K."/>
            <person name="Hall N."/>
            <person name="Watson M."/>
            <person name="Adriaenssens E.M."/>
            <person name="Foster-Nyarko E."/>
            <person name="Jarju S."/>
            <person name="Secka A."/>
            <person name="Antonio M."/>
            <person name="Oren A."/>
            <person name="Chaudhuri R.R."/>
            <person name="La Ragione R."/>
            <person name="Hildebrand F."/>
            <person name="Pallen M.J."/>
        </authorList>
    </citation>
    <scope>NUCLEOTIDE SEQUENCE</scope>
    <source>
        <strain evidence="5">14508</strain>
    </source>
</reference>
<dbReference type="InterPro" id="IPR027417">
    <property type="entry name" value="P-loop_NTPase"/>
</dbReference>
<evidence type="ECO:0000256" key="1">
    <source>
        <dbReference type="ARBA" id="ARBA00022448"/>
    </source>
</evidence>
<evidence type="ECO:0000313" key="5">
    <source>
        <dbReference type="EMBL" id="HIT17024.1"/>
    </source>
</evidence>
<dbReference type="CDD" id="cd03230">
    <property type="entry name" value="ABC_DR_subfamily_A"/>
    <property type="match status" value="1"/>
</dbReference>
<organism evidence="5 6">
    <name type="scientific">Candidatus Caccosoma faecigallinarum</name>
    <dbReference type="NCBI Taxonomy" id="2840720"/>
    <lineage>
        <taxon>Bacteria</taxon>
        <taxon>Bacillati</taxon>
        <taxon>Bacillota</taxon>
        <taxon>Bacillota incertae sedis</taxon>
        <taxon>Candidatus Caccosoma</taxon>
    </lineage>
</organism>
<keyword evidence="2" id="KW-0547">Nucleotide-binding</keyword>
<dbReference type="AlphaFoldDB" id="A0A9D1G7L2"/>
<evidence type="ECO:0000313" key="6">
    <source>
        <dbReference type="Proteomes" id="UP000886893"/>
    </source>
</evidence>
<protein>
    <submittedName>
        <fullName evidence="5">ABC transporter ATP-binding protein</fullName>
    </submittedName>
</protein>
<comment type="caution">
    <text evidence="5">The sequence shown here is derived from an EMBL/GenBank/DDBJ whole genome shotgun (WGS) entry which is preliminary data.</text>
</comment>
<dbReference type="EMBL" id="DVKI01000043">
    <property type="protein sequence ID" value="HIT17024.1"/>
    <property type="molecule type" value="Genomic_DNA"/>
</dbReference>